<gene>
    <name evidence="1" type="ORF">M670_04637</name>
</gene>
<dbReference type="Pfam" id="PF14148">
    <property type="entry name" value="YhdB"/>
    <property type="match status" value="1"/>
</dbReference>
<accession>A0A072NES6</accession>
<sequence>MSAVDYDKALFYMNRGEWDNLLILMVRTKDDFLSKKIEQFLHACNFSRDYSVIENKAYHLLTYVDHALSSVPSSASVYG</sequence>
<dbReference type="PATRIC" id="fig|1348973.3.peg.4506"/>
<protein>
    <submittedName>
        <fullName evidence="1">YhdB-like protein</fullName>
    </submittedName>
</protein>
<dbReference type="RefSeq" id="WP_003332973.1">
    <property type="nucleotide sequence ID" value="NZ_JJRY01000033.1"/>
</dbReference>
<comment type="caution">
    <text evidence="1">The sequence shown here is derived from an EMBL/GenBank/DDBJ whole genome shotgun (WGS) entry which is preliminary data.</text>
</comment>
<dbReference type="Proteomes" id="UP000027936">
    <property type="component" value="Unassembled WGS sequence"/>
</dbReference>
<organism evidence="1 2">
    <name type="scientific">Schinkia azotoformans MEV2011</name>
    <dbReference type="NCBI Taxonomy" id="1348973"/>
    <lineage>
        <taxon>Bacteria</taxon>
        <taxon>Bacillati</taxon>
        <taxon>Bacillota</taxon>
        <taxon>Bacilli</taxon>
        <taxon>Bacillales</taxon>
        <taxon>Bacillaceae</taxon>
        <taxon>Calidifontibacillus/Schinkia group</taxon>
        <taxon>Schinkia</taxon>
    </lineage>
</organism>
<name>A0A072NES6_SCHAZ</name>
<evidence type="ECO:0000313" key="1">
    <source>
        <dbReference type="EMBL" id="KEF36184.1"/>
    </source>
</evidence>
<reference evidence="1 2" key="1">
    <citation type="submission" date="2014-04" db="EMBL/GenBank/DDBJ databases">
        <title>Draft genome sequence of Bacillus azotoformans MEV2011, a (co-) denitrifying strain unable to grow in the presence of oxygen.</title>
        <authorList>
            <person name="Nielsen M."/>
            <person name="Schreiber L."/>
            <person name="Finster K."/>
            <person name="Schramm A."/>
        </authorList>
    </citation>
    <scope>NUCLEOTIDE SEQUENCE [LARGE SCALE GENOMIC DNA]</scope>
    <source>
        <strain evidence="1 2">MEV2011</strain>
    </source>
</reference>
<evidence type="ECO:0000313" key="2">
    <source>
        <dbReference type="Proteomes" id="UP000027936"/>
    </source>
</evidence>
<dbReference type="OrthoDB" id="2691588at2"/>
<dbReference type="AlphaFoldDB" id="A0A072NES6"/>
<dbReference type="GeneID" id="89470475"/>
<dbReference type="EMBL" id="JJRY01000033">
    <property type="protein sequence ID" value="KEF36184.1"/>
    <property type="molecule type" value="Genomic_DNA"/>
</dbReference>
<dbReference type="InterPro" id="IPR025431">
    <property type="entry name" value="YhdB-like"/>
</dbReference>
<proteinExistence type="predicted"/>